<dbReference type="KEGG" id="sgo:SGO_1528"/>
<organism evidence="1 2">
    <name type="scientific">Streptococcus gordonii (strain Challis / ATCC 35105 / BCRC 15272 / CH1 / DL1 / V288)</name>
    <dbReference type="NCBI Taxonomy" id="467705"/>
    <lineage>
        <taxon>Bacteria</taxon>
        <taxon>Bacillati</taxon>
        <taxon>Bacillota</taxon>
        <taxon>Bacilli</taxon>
        <taxon>Lactobacillales</taxon>
        <taxon>Streptococcaceae</taxon>
        <taxon>Streptococcus</taxon>
    </lineage>
</organism>
<dbReference type="Proteomes" id="UP000001131">
    <property type="component" value="Chromosome"/>
</dbReference>
<evidence type="ECO:0000313" key="1">
    <source>
        <dbReference type="EMBL" id="ABV10553.1"/>
    </source>
</evidence>
<accession>A8AYE7</accession>
<name>A8AYE7_STRGC</name>
<dbReference type="HOGENOM" id="CLU_3317663_0_0_9"/>
<dbReference type="AlphaFoldDB" id="A8AYE7"/>
<sequence length="39" mass="4889">MDKMREMSYNEQNQAREDGVWVRIKDKMKFLNLWIELEL</sequence>
<gene>
    <name evidence="1" type="ordered locus">SGO_1528</name>
</gene>
<evidence type="ECO:0000313" key="2">
    <source>
        <dbReference type="Proteomes" id="UP000001131"/>
    </source>
</evidence>
<keyword evidence="2" id="KW-1185">Reference proteome</keyword>
<proteinExistence type="predicted"/>
<protein>
    <submittedName>
        <fullName evidence="1">Uncharacterized protein</fullName>
    </submittedName>
</protein>
<dbReference type="EMBL" id="CP000725">
    <property type="protein sequence ID" value="ABV10553.1"/>
    <property type="molecule type" value="Genomic_DNA"/>
</dbReference>
<reference evidence="1 2" key="1">
    <citation type="journal article" date="2007" name="J. Bacteriol.">
        <title>Genome-wide transcriptional changes in Streptococcus gordonii in response to competence signaling peptide.</title>
        <authorList>
            <person name="Vickerman M.M."/>
            <person name="Iobst S."/>
            <person name="Jesionowski A.M."/>
            <person name="Gill S.R."/>
        </authorList>
    </citation>
    <scope>NUCLEOTIDE SEQUENCE [LARGE SCALE GENOMIC DNA]</scope>
    <source>
        <strain evidence="2">Challis / ATCC 35105 / BCRC 15272 / CH1 / DL1 / V288</strain>
    </source>
</reference>